<accession>A0A2D3UME0</accession>
<dbReference type="Pfam" id="PF12296">
    <property type="entry name" value="HsbA"/>
    <property type="match status" value="1"/>
</dbReference>
<evidence type="ECO:0000313" key="3">
    <source>
        <dbReference type="Proteomes" id="UP000225277"/>
    </source>
</evidence>
<dbReference type="OrthoDB" id="2422134at2759"/>
<name>A0A2D3UME0_9PEZI</name>
<dbReference type="Proteomes" id="UP000225277">
    <property type="component" value="Unassembled WGS sequence"/>
</dbReference>
<keyword evidence="1" id="KW-0732">Signal</keyword>
<protein>
    <submittedName>
        <fullName evidence="2">Uncharacterized protein</fullName>
    </submittedName>
</protein>
<reference evidence="2 3" key="1">
    <citation type="submission" date="2016-03" db="EMBL/GenBank/DDBJ databases">
        <authorList>
            <person name="Ploux O."/>
        </authorList>
    </citation>
    <scope>NUCLEOTIDE SEQUENCE [LARGE SCALE GENOMIC DNA]</scope>
    <source>
        <strain evidence="2 3">URUG2</strain>
    </source>
</reference>
<evidence type="ECO:0000313" key="2">
    <source>
        <dbReference type="EMBL" id="CZT16392.1"/>
    </source>
</evidence>
<feature type="signal peptide" evidence="1">
    <location>
        <begin position="1"/>
        <end position="17"/>
    </location>
</feature>
<dbReference type="RefSeq" id="XP_023623285.1">
    <property type="nucleotide sequence ID" value="XM_023767517.1"/>
</dbReference>
<feature type="chain" id="PRO_5013716458" evidence="1">
    <location>
        <begin position="18"/>
        <end position="190"/>
    </location>
</feature>
<dbReference type="GeneID" id="35597456"/>
<sequence length="190" mass="20355">MLPSLFLLATSAFTALATPLSTNTPRDEGTDLLIQDLRRLDAAINTLTLAAETYNGGVAEYAFIRESFAEVNRTNRIAYYDAMTIKPQSIPDSNRIIQIVASPIQPDITRTVNALIAKKPLIDTAGFTSETASSLNLISYDHDTLSLIAVAPKLNLLTVPAAAEPVAAIDADWRRGVVAFGGVPLAPITM</sequence>
<keyword evidence="3" id="KW-1185">Reference proteome</keyword>
<dbReference type="PANTHER" id="PTHR38123:SF1">
    <property type="entry name" value="HYDROPHOBIC SURFACE BINDING PROTEIN"/>
    <property type="match status" value="1"/>
</dbReference>
<dbReference type="Gene3D" id="1.20.1280.140">
    <property type="match status" value="1"/>
</dbReference>
<dbReference type="InterPro" id="IPR021054">
    <property type="entry name" value="Cell_wall_mannoprotein_1"/>
</dbReference>
<dbReference type="PANTHER" id="PTHR38123">
    <property type="entry name" value="CELL WALL SERINE-THREONINE-RICH GALACTOMANNOPROTEIN MP1 (AFU_ORTHOLOGUE AFUA_4G03240)"/>
    <property type="match status" value="1"/>
</dbReference>
<dbReference type="EMBL" id="FJUY01000002">
    <property type="protein sequence ID" value="CZT16392.1"/>
    <property type="molecule type" value="Genomic_DNA"/>
</dbReference>
<organism evidence="2 3">
    <name type="scientific">Ramularia collo-cygni</name>
    <dbReference type="NCBI Taxonomy" id="112498"/>
    <lineage>
        <taxon>Eukaryota</taxon>
        <taxon>Fungi</taxon>
        <taxon>Dikarya</taxon>
        <taxon>Ascomycota</taxon>
        <taxon>Pezizomycotina</taxon>
        <taxon>Dothideomycetes</taxon>
        <taxon>Dothideomycetidae</taxon>
        <taxon>Mycosphaerellales</taxon>
        <taxon>Mycosphaerellaceae</taxon>
        <taxon>Ramularia</taxon>
    </lineage>
</organism>
<dbReference type="AlphaFoldDB" id="A0A2D3UME0"/>
<gene>
    <name evidence="2" type="ORF">RCC_02235</name>
</gene>
<dbReference type="GO" id="GO:0005576">
    <property type="term" value="C:extracellular region"/>
    <property type="evidence" value="ECO:0007669"/>
    <property type="project" value="TreeGrafter"/>
</dbReference>
<proteinExistence type="predicted"/>
<evidence type="ECO:0000256" key="1">
    <source>
        <dbReference type="SAM" id="SignalP"/>
    </source>
</evidence>